<dbReference type="Proteomes" id="UP000182508">
    <property type="component" value="Unassembled WGS sequence"/>
</dbReference>
<keyword evidence="1" id="KW-0472">Membrane</keyword>
<keyword evidence="1" id="KW-1133">Transmembrane helix</keyword>
<dbReference type="AlphaFoldDB" id="A0A1G6ADV9"/>
<name>A0A1G6ADV9_9STRE</name>
<reference evidence="2 3" key="1">
    <citation type="submission" date="2016-10" db="EMBL/GenBank/DDBJ databases">
        <authorList>
            <person name="de Groot N.N."/>
        </authorList>
    </citation>
    <scope>NUCLEOTIDE SEQUENCE [LARGE SCALE GENOMIC DNA]</scope>
    <source>
        <strain evidence="2 3">A-4</strain>
    </source>
</reference>
<feature type="transmembrane region" description="Helical" evidence="1">
    <location>
        <begin position="18"/>
        <end position="37"/>
    </location>
</feature>
<keyword evidence="1" id="KW-0812">Transmembrane</keyword>
<keyword evidence="3" id="KW-1185">Reference proteome</keyword>
<protein>
    <submittedName>
        <fullName evidence="2">ABC-2 family transporter protein</fullName>
    </submittedName>
</protein>
<proteinExistence type="predicted"/>
<dbReference type="RefSeq" id="WP_014294872.1">
    <property type="nucleotide sequence ID" value="NZ_FMXP01000004.1"/>
</dbReference>
<evidence type="ECO:0000313" key="2">
    <source>
        <dbReference type="EMBL" id="SDB06614.1"/>
    </source>
</evidence>
<organism evidence="2 3">
    <name type="scientific">Streptococcus henryi</name>
    <dbReference type="NCBI Taxonomy" id="439219"/>
    <lineage>
        <taxon>Bacteria</taxon>
        <taxon>Bacillati</taxon>
        <taxon>Bacillota</taxon>
        <taxon>Bacilli</taxon>
        <taxon>Lactobacillales</taxon>
        <taxon>Streptococcaceae</taxon>
        <taxon>Streptococcus</taxon>
    </lineage>
</organism>
<dbReference type="Pfam" id="PF12730">
    <property type="entry name" value="ABC2_membrane_4"/>
    <property type="match status" value="1"/>
</dbReference>
<feature type="transmembrane region" description="Helical" evidence="1">
    <location>
        <begin position="141"/>
        <end position="159"/>
    </location>
</feature>
<feature type="transmembrane region" description="Helical" evidence="1">
    <location>
        <begin position="216"/>
        <end position="238"/>
    </location>
</feature>
<feature type="transmembrane region" description="Helical" evidence="1">
    <location>
        <begin position="57"/>
        <end position="80"/>
    </location>
</feature>
<accession>A0A1G6ADV9</accession>
<dbReference type="STRING" id="439219.SAMN02910293_00317"/>
<feature type="transmembrane region" description="Helical" evidence="1">
    <location>
        <begin position="107"/>
        <end position="129"/>
    </location>
</feature>
<evidence type="ECO:0000313" key="3">
    <source>
        <dbReference type="Proteomes" id="UP000182508"/>
    </source>
</evidence>
<dbReference type="EMBL" id="FMXP01000004">
    <property type="protein sequence ID" value="SDB06614.1"/>
    <property type="molecule type" value="Genomic_DNA"/>
</dbReference>
<gene>
    <name evidence="2" type="ORF">SAMN02910293_00317</name>
</gene>
<evidence type="ECO:0000256" key="1">
    <source>
        <dbReference type="SAM" id="Phobius"/>
    </source>
</evidence>
<sequence length="240" mass="27388">MLSLIKSEFKKNGNGTQIYLSLAVLLAIQIILMMIIINSFNLTGFGDLKTTEFRKSLLSFAGFSYLFTIFVGAIVGYYFISKEYLNNTWELLILGIKNKFQVVLSKFIVGIIIYIFYQILSLTCFTFLVKTYFGDTIEWSFFMLILVANLSCNLLFYVIQLSAHFLISNSMTAITFSLLLVILPIFLGNNFLFVNFIPLISISYIVNSMAFSMVHFILLSMWTVLVSGFTVIGVSKYFRL</sequence>
<feature type="transmembrane region" description="Helical" evidence="1">
    <location>
        <begin position="165"/>
        <end position="187"/>
    </location>
</feature>